<feature type="region of interest" description="Disordered" evidence="1">
    <location>
        <begin position="147"/>
        <end position="186"/>
    </location>
</feature>
<feature type="compositionally biased region" description="Low complexity" evidence="1">
    <location>
        <begin position="460"/>
        <end position="471"/>
    </location>
</feature>
<feature type="compositionally biased region" description="Low complexity" evidence="1">
    <location>
        <begin position="352"/>
        <end position="365"/>
    </location>
</feature>
<feature type="region of interest" description="Disordered" evidence="1">
    <location>
        <begin position="824"/>
        <end position="895"/>
    </location>
</feature>
<feature type="region of interest" description="Disordered" evidence="1">
    <location>
        <begin position="198"/>
        <end position="275"/>
    </location>
</feature>
<feature type="region of interest" description="Disordered" evidence="1">
    <location>
        <begin position="547"/>
        <end position="598"/>
    </location>
</feature>
<feature type="compositionally biased region" description="Polar residues" evidence="1">
    <location>
        <begin position="266"/>
        <end position="275"/>
    </location>
</feature>
<dbReference type="AlphaFoldDB" id="A0AAE0U1X2"/>
<feature type="region of interest" description="Disordered" evidence="1">
    <location>
        <begin position="431"/>
        <end position="485"/>
    </location>
</feature>
<feature type="compositionally biased region" description="Basic and acidic residues" evidence="1">
    <location>
        <begin position="723"/>
        <end position="736"/>
    </location>
</feature>
<feature type="compositionally biased region" description="Polar residues" evidence="1">
    <location>
        <begin position="431"/>
        <end position="441"/>
    </location>
</feature>
<feature type="region of interest" description="Disordered" evidence="1">
    <location>
        <begin position="290"/>
        <end position="382"/>
    </location>
</feature>
<feature type="compositionally biased region" description="Polar residues" evidence="1">
    <location>
        <begin position="198"/>
        <end position="212"/>
    </location>
</feature>
<proteinExistence type="predicted"/>
<feature type="compositionally biased region" description="Low complexity" evidence="1">
    <location>
        <begin position="318"/>
        <end position="328"/>
    </location>
</feature>
<name>A0AAE0U1X2_9PEZI</name>
<protein>
    <submittedName>
        <fullName evidence="2">Uncharacterized protein</fullName>
    </submittedName>
</protein>
<feature type="compositionally biased region" description="Polar residues" evidence="1">
    <location>
        <begin position="1077"/>
        <end position="1087"/>
    </location>
</feature>
<keyword evidence="3" id="KW-1185">Reference proteome</keyword>
<dbReference type="Proteomes" id="UP001285441">
    <property type="component" value="Unassembled WGS sequence"/>
</dbReference>
<evidence type="ECO:0000313" key="3">
    <source>
        <dbReference type="Proteomes" id="UP001285441"/>
    </source>
</evidence>
<feature type="compositionally biased region" description="Polar residues" evidence="1">
    <location>
        <begin position="342"/>
        <end position="351"/>
    </location>
</feature>
<feature type="region of interest" description="Disordered" evidence="1">
    <location>
        <begin position="622"/>
        <end position="641"/>
    </location>
</feature>
<feature type="region of interest" description="Disordered" evidence="1">
    <location>
        <begin position="503"/>
        <end position="533"/>
    </location>
</feature>
<feature type="compositionally biased region" description="Polar residues" evidence="1">
    <location>
        <begin position="505"/>
        <end position="526"/>
    </location>
</feature>
<gene>
    <name evidence="2" type="ORF">B0H63DRAFT_159952</name>
</gene>
<organism evidence="2 3">
    <name type="scientific">Podospora didyma</name>
    <dbReference type="NCBI Taxonomy" id="330526"/>
    <lineage>
        <taxon>Eukaryota</taxon>
        <taxon>Fungi</taxon>
        <taxon>Dikarya</taxon>
        <taxon>Ascomycota</taxon>
        <taxon>Pezizomycotina</taxon>
        <taxon>Sordariomycetes</taxon>
        <taxon>Sordariomycetidae</taxon>
        <taxon>Sordariales</taxon>
        <taxon>Podosporaceae</taxon>
        <taxon>Podospora</taxon>
    </lineage>
</organism>
<feature type="compositionally biased region" description="Polar residues" evidence="1">
    <location>
        <begin position="366"/>
        <end position="375"/>
    </location>
</feature>
<dbReference type="EMBL" id="JAULSW010000003">
    <property type="protein sequence ID" value="KAK3387564.1"/>
    <property type="molecule type" value="Genomic_DNA"/>
</dbReference>
<accession>A0AAE0U1X2</accession>
<feature type="region of interest" description="Disordered" evidence="1">
    <location>
        <begin position="1077"/>
        <end position="1097"/>
    </location>
</feature>
<feature type="compositionally biased region" description="Polar residues" evidence="1">
    <location>
        <begin position="230"/>
        <end position="239"/>
    </location>
</feature>
<feature type="compositionally biased region" description="Polar residues" evidence="1">
    <location>
        <begin position="153"/>
        <end position="173"/>
    </location>
</feature>
<reference evidence="2" key="1">
    <citation type="journal article" date="2023" name="Mol. Phylogenet. Evol.">
        <title>Genome-scale phylogeny and comparative genomics of the fungal order Sordariales.</title>
        <authorList>
            <person name="Hensen N."/>
            <person name="Bonometti L."/>
            <person name="Westerberg I."/>
            <person name="Brannstrom I.O."/>
            <person name="Guillou S."/>
            <person name="Cros-Aarteil S."/>
            <person name="Calhoun S."/>
            <person name="Haridas S."/>
            <person name="Kuo A."/>
            <person name="Mondo S."/>
            <person name="Pangilinan J."/>
            <person name="Riley R."/>
            <person name="LaButti K."/>
            <person name="Andreopoulos B."/>
            <person name="Lipzen A."/>
            <person name="Chen C."/>
            <person name="Yan M."/>
            <person name="Daum C."/>
            <person name="Ng V."/>
            <person name="Clum A."/>
            <person name="Steindorff A."/>
            <person name="Ohm R.A."/>
            <person name="Martin F."/>
            <person name="Silar P."/>
            <person name="Natvig D.O."/>
            <person name="Lalanne C."/>
            <person name="Gautier V."/>
            <person name="Ament-Velasquez S.L."/>
            <person name="Kruys A."/>
            <person name="Hutchinson M.I."/>
            <person name="Powell A.J."/>
            <person name="Barry K."/>
            <person name="Miller A.N."/>
            <person name="Grigoriev I.V."/>
            <person name="Debuchy R."/>
            <person name="Gladieux P."/>
            <person name="Hiltunen Thoren M."/>
            <person name="Johannesson H."/>
        </authorList>
    </citation>
    <scope>NUCLEOTIDE SEQUENCE</scope>
    <source>
        <strain evidence="2">CBS 232.78</strain>
    </source>
</reference>
<reference evidence="2" key="2">
    <citation type="submission" date="2023-06" db="EMBL/GenBank/DDBJ databases">
        <authorList>
            <consortium name="Lawrence Berkeley National Laboratory"/>
            <person name="Haridas S."/>
            <person name="Hensen N."/>
            <person name="Bonometti L."/>
            <person name="Westerberg I."/>
            <person name="Brannstrom I.O."/>
            <person name="Guillou S."/>
            <person name="Cros-Aarteil S."/>
            <person name="Calhoun S."/>
            <person name="Kuo A."/>
            <person name="Mondo S."/>
            <person name="Pangilinan J."/>
            <person name="Riley R."/>
            <person name="LaButti K."/>
            <person name="Andreopoulos B."/>
            <person name="Lipzen A."/>
            <person name="Chen C."/>
            <person name="Yanf M."/>
            <person name="Daum C."/>
            <person name="Ng V."/>
            <person name="Clum A."/>
            <person name="Steindorff A."/>
            <person name="Ohm R."/>
            <person name="Martin F."/>
            <person name="Silar P."/>
            <person name="Natvig D."/>
            <person name="Lalanne C."/>
            <person name="Gautier V."/>
            <person name="Ament-velasquez S.L."/>
            <person name="Kruys A."/>
            <person name="Hutchinson M.I."/>
            <person name="Powell A.J."/>
            <person name="Barry K."/>
            <person name="Miller A.N."/>
            <person name="Grigoriev I.V."/>
            <person name="Debuchy R."/>
            <person name="Gladieux P."/>
            <person name="Thoren M.H."/>
            <person name="Johannesson H."/>
        </authorList>
    </citation>
    <scope>NUCLEOTIDE SEQUENCE</scope>
    <source>
        <strain evidence="2">CBS 232.78</strain>
    </source>
</reference>
<feature type="compositionally biased region" description="Basic and acidic residues" evidence="1">
    <location>
        <begin position="444"/>
        <end position="458"/>
    </location>
</feature>
<feature type="compositionally biased region" description="Polar residues" evidence="1">
    <location>
        <begin position="548"/>
        <end position="578"/>
    </location>
</feature>
<evidence type="ECO:0000256" key="1">
    <source>
        <dbReference type="SAM" id="MobiDB-lite"/>
    </source>
</evidence>
<evidence type="ECO:0000313" key="2">
    <source>
        <dbReference type="EMBL" id="KAK3387564.1"/>
    </source>
</evidence>
<comment type="caution">
    <text evidence="2">The sequence shown here is derived from an EMBL/GenBank/DDBJ whole genome shotgun (WGS) entry which is preliminary data.</text>
</comment>
<sequence length="1097" mass="119193">MAVFCCCTAPRSSKAWSSLHKAHPVLPTPPPPVRLPGPLTLNPVSPNTSPESLSSLRVSVPASIAPIEPVELGMLVVDDSESEEEVDPSVPGKNSSTLQLVRTRIRRHLSQDSLSRRKARSAIGCSQEEIDRRAELKRLMHKRIQEELRNEGGQDTTQSEVSSSNRPRGTSIDNLPGGGPRDNLEFFVSEDDSNLGKQCVTNAGSTNNSQGKNLLPSFSADDSPARRTSCPESHPQSVIQALVRERSSLPLMPASPNLRPRRLPSTHDTSSLGSWRLSYSGSQLDEFLGYSGNGDSSNETGSVHKLQASPKKLPIPGHSHSLSRSHSSPARHGTPRKETSPAIDQSPLSTWLRSQGLRSRSQSPSISCLRTSEQGLEQEGSVKEAEVVYIRRWSSVQNCAVTESDITRPEVVHLYDMDIHRQLVTQALTTPVDSRNHSVGSHSHPVDSRSHPGSERHSSLKSSGSRRSSSSAKVGAPKAEYQKTTSGLGGEYVEVGAGSQIADARTTNSSSVYPSTMNSPSPSPGTCSPLLPDQSARRRVSSLGFQWLDNSGNPHLSNRSQMTIEESPSSGPVCTQGKTDCHLPLSETPGKTRRAPPPEISEKSLGLFHLGHGAPAIIAGRFRKDANPPSTPSPDSTKPSLLARLHLTIPRRARLAPRGFDGSSPSSEEHHIMSPISKTGLVVSTPTRSRSRGYETDRLSPYSQDPSGLSECEDSTAELWQRAVREEAKARKESSTRHSGHRSRRLSFPEDTYKKHKDGESALSLYGSYVHASSKFPDAWPRCPDAWAKFPLYSREERNGPAGCADEVAPKDFARRSVVSCKGMPEYSSEPSALPAEQTPKYGTQSIPGRFSRAVKSGFSKLVPPRSSPSRESPKSTRSHRKGGEKNKGNLEYPEFELLPKEGGYQELKALEHEIQHLKGTPQLRCPIPLQDIPSDRTKVTLSAKMATILHTDGASETVQEKVSAQLLLTPATPVSVIKHRRESTTTTDKFATPLSSMSINNDSSSYHSYPQSRPRSRAMATSSEVVAGTDCDIVSVKSDTTPMQIRPATAFGPGSEFGVPGSKFWVDTSKTGKCNTWSGRSKTHPPSTLEGVERID</sequence>
<feature type="region of interest" description="Disordered" evidence="1">
    <location>
        <begin position="653"/>
        <end position="754"/>
    </location>
</feature>